<evidence type="ECO:0000256" key="3">
    <source>
        <dbReference type="ARBA" id="ARBA00022801"/>
    </source>
</evidence>
<reference evidence="7" key="1">
    <citation type="journal article" date="2019" name="Int. J. Syst. Evol. Microbiol.">
        <title>The Global Catalogue of Microorganisms (GCM) 10K type strain sequencing project: providing services to taxonomists for standard genome sequencing and annotation.</title>
        <authorList>
            <consortium name="The Broad Institute Genomics Platform"/>
            <consortium name="The Broad Institute Genome Sequencing Center for Infectious Disease"/>
            <person name="Wu L."/>
            <person name="Ma J."/>
        </authorList>
    </citation>
    <scope>NUCLEOTIDE SEQUENCE [LARGE SCALE GENOMIC DNA]</scope>
    <source>
        <strain evidence="7">CGMCC 4.7466</strain>
    </source>
</reference>
<dbReference type="InterPro" id="IPR038765">
    <property type="entry name" value="Papain-like_cys_pep_sf"/>
</dbReference>
<gene>
    <name evidence="6" type="ORF">ACFPFU_10830</name>
</gene>
<evidence type="ECO:0000256" key="4">
    <source>
        <dbReference type="ARBA" id="ARBA00022807"/>
    </source>
</evidence>
<name>A0ABV9T0G4_9BACT</name>
<proteinExistence type="inferred from homology"/>
<dbReference type="SUPFAM" id="SSF54001">
    <property type="entry name" value="Cysteine proteinases"/>
    <property type="match status" value="1"/>
</dbReference>
<dbReference type="EMBL" id="JBHSJJ010000005">
    <property type="protein sequence ID" value="MFC4872185.1"/>
    <property type="molecule type" value="Genomic_DNA"/>
</dbReference>
<sequence length="158" mass="17880">MRYQLNPVIWIFFSCIVLSFSSCSSSRKIRNQNVQQVVNTAKSFHGTPYRYGGSSRAGIDCSALVYHSFMSVGFVPPRTSEEQSKIGKNVPKRKLQKGDVVFFATGKKRRKVTHAGIVTDKSLGRVYFIHASTSLGVTEDNIQSSYWSKKLVRARRFF</sequence>
<dbReference type="PROSITE" id="PS51257">
    <property type="entry name" value="PROKAR_LIPOPROTEIN"/>
    <property type="match status" value="1"/>
</dbReference>
<evidence type="ECO:0000256" key="2">
    <source>
        <dbReference type="ARBA" id="ARBA00022670"/>
    </source>
</evidence>
<dbReference type="RefSeq" id="WP_377064360.1">
    <property type="nucleotide sequence ID" value="NZ_JBHSJJ010000005.1"/>
</dbReference>
<dbReference type="PROSITE" id="PS51935">
    <property type="entry name" value="NLPC_P60"/>
    <property type="match status" value="1"/>
</dbReference>
<dbReference type="PANTHER" id="PTHR47053:SF1">
    <property type="entry name" value="MUREIN DD-ENDOPEPTIDASE MEPH-RELATED"/>
    <property type="match status" value="1"/>
</dbReference>
<protein>
    <submittedName>
        <fullName evidence="6">C40 family peptidase</fullName>
    </submittedName>
</protein>
<evidence type="ECO:0000256" key="1">
    <source>
        <dbReference type="ARBA" id="ARBA00007074"/>
    </source>
</evidence>
<dbReference type="Gene3D" id="3.90.1720.10">
    <property type="entry name" value="endopeptidase domain like (from Nostoc punctiforme)"/>
    <property type="match status" value="1"/>
</dbReference>
<keyword evidence="4" id="KW-0788">Thiol protease</keyword>
<evidence type="ECO:0000313" key="7">
    <source>
        <dbReference type="Proteomes" id="UP001595818"/>
    </source>
</evidence>
<evidence type="ECO:0000259" key="5">
    <source>
        <dbReference type="PROSITE" id="PS51935"/>
    </source>
</evidence>
<dbReference type="InterPro" id="IPR000064">
    <property type="entry name" value="NLP_P60_dom"/>
</dbReference>
<feature type="domain" description="NlpC/P60" evidence="5">
    <location>
        <begin position="31"/>
        <end position="158"/>
    </location>
</feature>
<dbReference type="Proteomes" id="UP001595818">
    <property type="component" value="Unassembled WGS sequence"/>
</dbReference>
<keyword evidence="3" id="KW-0378">Hydrolase</keyword>
<organism evidence="6 7">
    <name type="scientific">Negadavirga shengliensis</name>
    <dbReference type="NCBI Taxonomy" id="1389218"/>
    <lineage>
        <taxon>Bacteria</taxon>
        <taxon>Pseudomonadati</taxon>
        <taxon>Bacteroidota</taxon>
        <taxon>Cytophagia</taxon>
        <taxon>Cytophagales</taxon>
        <taxon>Cyclobacteriaceae</taxon>
        <taxon>Negadavirga</taxon>
    </lineage>
</organism>
<comment type="similarity">
    <text evidence="1">Belongs to the peptidase C40 family.</text>
</comment>
<dbReference type="PANTHER" id="PTHR47053">
    <property type="entry name" value="MUREIN DD-ENDOPEPTIDASE MEPH-RELATED"/>
    <property type="match status" value="1"/>
</dbReference>
<keyword evidence="2" id="KW-0645">Protease</keyword>
<comment type="caution">
    <text evidence="6">The sequence shown here is derived from an EMBL/GenBank/DDBJ whole genome shotgun (WGS) entry which is preliminary data.</text>
</comment>
<evidence type="ECO:0000313" key="6">
    <source>
        <dbReference type="EMBL" id="MFC4872185.1"/>
    </source>
</evidence>
<dbReference type="Pfam" id="PF00877">
    <property type="entry name" value="NLPC_P60"/>
    <property type="match status" value="1"/>
</dbReference>
<dbReference type="InterPro" id="IPR051202">
    <property type="entry name" value="Peptidase_C40"/>
</dbReference>
<accession>A0ABV9T0G4</accession>
<keyword evidence="7" id="KW-1185">Reference proteome</keyword>